<dbReference type="RefSeq" id="WP_150000880.1">
    <property type="nucleotide sequence ID" value="NZ_BKCL01000007.1"/>
</dbReference>
<proteinExistence type="predicted"/>
<dbReference type="EMBL" id="BKCL01000007">
    <property type="protein sequence ID" value="GEQ98622.1"/>
    <property type="molecule type" value="Genomic_DNA"/>
</dbReference>
<dbReference type="InterPro" id="IPR045500">
    <property type="entry name" value="DUF6491"/>
</dbReference>
<dbReference type="Pfam" id="PF20101">
    <property type="entry name" value="DUF6491"/>
    <property type="match status" value="1"/>
</dbReference>
<gene>
    <name evidence="1" type="ORF">JCM17844_22590</name>
</gene>
<dbReference type="AlphaFoldDB" id="A0A5A7MRG3"/>
<reference evidence="1 2" key="1">
    <citation type="submission" date="2019-09" db="EMBL/GenBank/DDBJ databases">
        <title>NBRP : Genome information of microbial organism related human and environment.</title>
        <authorList>
            <person name="Hattori M."/>
            <person name="Oshima K."/>
            <person name="Inaba H."/>
            <person name="Suda W."/>
            <person name="Sakamoto M."/>
            <person name="Iino T."/>
            <person name="Kitahara M."/>
            <person name="Oshida Y."/>
            <person name="Iida T."/>
            <person name="Kudo T."/>
            <person name="Itoh T."/>
            <person name="Ohkuma M."/>
        </authorList>
    </citation>
    <scope>NUCLEOTIDE SEQUENCE [LARGE SCALE GENOMIC DNA]</scope>
    <source>
        <strain evidence="1 2">Hi-2</strain>
    </source>
</reference>
<protein>
    <recommendedName>
        <fullName evidence="3">Lipoprotein</fullName>
    </recommendedName>
</protein>
<organism evidence="1 2">
    <name type="scientific">Iodidimonas gelatinilytica</name>
    <dbReference type="NCBI Taxonomy" id="1236966"/>
    <lineage>
        <taxon>Bacteria</taxon>
        <taxon>Pseudomonadati</taxon>
        <taxon>Pseudomonadota</taxon>
        <taxon>Alphaproteobacteria</taxon>
        <taxon>Iodidimonadales</taxon>
        <taxon>Iodidimonadaceae</taxon>
        <taxon>Iodidimonas</taxon>
    </lineage>
</organism>
<name>A0A5A7MRG3_9PROT</name>
<comment type="caution">
    <text evidence="1">The sequence shown here is derived from an EMBL/GenBank/DDBJ whole genome shotgun (WGS) entry which is preliminary data.</text>
</comment>
<dbReference type="Proteomes" id="UP000322084">
    <property type="component" value="Unassembled WGS sequence"/>
</dbReference>
<sequence length="141" mass="15540">MMEGSFRWLFLFGLAAVAACTQGQENTPDAAQTAKIEEDHAILGRYEATGEEKSCISLTRISQSHVLSDTEIFFEMRGREGYLSNLPNRCPQLGFYESFSYSTSTGQLCNTDIITVLNRSSVAGASCGLGKFVAYKLKEKE</sequence>
<evidence type="ECO:0000313" key="2">
    <source>
        <dbReference type="Proteomes" id="UP000322084"/>
    </source>
</evidence>
<dbReference type="PROSITE" id="PS51257">
    <property type="entry name" value="PROKAR_LIPOPROTEIN"/>
    <property type="match status" value="1"/>
</dbReference>
<accession>A0A5A7MRG3</accession>
<evidence type="ECO:0000313" key="1">
    <source>
        <dbReference type="EMBL" id="GEQ98622.1"/>
    </source>
</evidence>
<evidence type="ECO:0008006" key="3">
    <source>
        <dbReference type="Google" id="ProtNLM"/>
    </source>
</evidence>